<dbReference type="Proteomes" id="UP001344906">
    <property type="component" value="Unassembled WGS sequence"/>
</dbReference>
<proteinExistence type="predicted"/>
<sequence>MVSGMSGPIMVSNVNVGGVRQTNFLMRALYFCAIGWWAGYFWACIGYALVCFIVTMPLGLMMLNRLPAVLTLSKN</sequence>
<keyword evidence="3" id="KW-1185">Reference proteome</keyword>
<organism evidence="2 3">
    <name type="scientific">Dictyobacter halimunensis</name>
    <dbReference type="NCBI Taxonomy" id="3026934"/>
    <lineage>
        <taxon>Bacteria</taxon>
        <taxon>Bacillati</taxon>
        <taxon>Chloroflexota</taxon>
        <taxon>Ktedonobacteria</taxon>
        <taxon>Ktedonobacterales</taxon>
        <taxon>Dictyobacteraceae</taxon>
        <taxon>Dictyobacter</taxon>
    </lineage>
</organism>
<feature type="transmembrane region" description="Helical" evidence="1">
    <location>
        <begin position="28"/>
        <end position="55"/>
    </location>
</feature>
<accession>A0ABQ6FYZ3</accession>
<keyword evidence="1" id="KW-0812">Transmembrane</keyword>
<evidence type="ECO:0000313" key="2">
    <source>
        <dbReference type="EMBL" id="GLV58966.1"/>
    </source>
</evidence>
<keyword evidence="1" id="KW-0472">Membrane</keyword>
<evidence type="ECO:0000313" key="3">
    <source>
        <dbReference type="Proteomes" id="UP001344906"/>
    </source>
</evidence>
<reference evidence="2 3" key="1">
    <citation type="submission" date="2023-02" db="EMBL/GenBank/DDBJ databases">
        <title>Dictyobacter halimunensis sp. nov., a new member of the class Ktedonobacteria from forest soil in a geothermal area.</title>
        <authorList>
            <person name="Rachmania M.K."/>
            <person name="Ningsih F."/>
            <person name="Sakai Y."/>
            <person name="Yabe S."/>
            <person name="Yokota A."/>
            <person name="Sjamsuridzal W."/>
        </authorList>
    </citation>
    <scope>NUCLEOTIDE SEQUENCE [LARGE SCALE GENOMIC DNA]</scope>
    <source>
        <strain evidence="2 3">S3.2.2.5</strain>
    </source>
</reference>
<evidence type="ECO:0008006" key="4">
    <source>
        <dbReference type="Google" id="ProtNLM"/>
    </source>
</evidence>
<keyword evidence="1" id="KW-1133">Transmembrane helix</keyword>
<protein>
    <recommendedName>
        <fullName evidence="4">Inner membrane component domain-containing protein</fullName>
    </recommendedName>
</protein>
<dbReference type="EMBL" id="BSRI01000002">
    <property type="protein sequence ID" value="GLV58966.1"/>
    <property type="molecule type" value="Genomic_DNA"/>
</dbReference>
<comment type="caution">
    <text evidence="2">The sequence shown here is derived from an EMBL/GenBank/DDBJ whole genome shotgun (WGS) entry which is preliminary data.</text>
</comment>
<name>A0ABQ6FYZ3_9CHLR</name>
<gene>
    <name evidence="2" type="ORF">KDH_57940</name>
</gene>
<evidence type="ECO:0000256" key="1">
    <source>
        <dbReference type="SAM" id="Phobius"/>
    </source>
</evidence>